<dbReference type="AlphaFoldDB" id="A0A803PLI0"/>
<sequence>KFLHDTRETPGASGTTTFPISGPGKESDDSTIEQRKRTFLPMGSSGKNKRFRGNQSKGGRQTYSYPECPCCKKHHPGTCNRRACFPCGSLRHLKKDYPQLKKEEPNPKAKPAPARVFPTTQADAAASPSVVIGQLLINGITLTVFYLGATRSYVATRVLSQLGRPSDVFEMGFGTLLHNGELIIS</sequence>
<keyword evidence="3" id="KW-1185">Reference proteome</keyword>
<accession>A0A803PLI0</accession>
<name>A0A803PLI0_CANSA</name>
<organism evidence="2 3">
    <name type="scientific">Cannabis sativa</name>
    <name type="common">Hemp</name>
    <name type="synonym">Marijuana</name>
    <dbReference type="NCBI Taxonomy" id="3483"/>
    <lineage>
        <taxon>Eukaryota</taxon>
        <taxon>Viridiplantae</taxon>
        <taxon>Streptophyta</taxon>
        <taxon>Embryophyta</taxon>
        <taxon>Tracheophyta</taxon>
        <taxon>Spermatophyta</taxon>
        <taxon>Magnoliopsida</taxon>
        <taxon>eudicotyledons</taxon>
        <taxon>Gunneridae</taxon>
        <taxon>Pentapetalae</taxon>
        <taxon>rosids</taxon>
        <taxon>fabids</taxon>
        <taxon>Rosales</taxon>
        <taxon>Cannabaceae</taxon>
        <taxon>Cannabis</taxon>
    </lineage>
</organism>
<evidence type="ECO:0000256" key="1">
    <source>
        <dbReference type="SAM" id="MobiDB-lite"/>
    </source>
</evidence>
<dbReference type="EnsemblPlants" id="evm.model.05.1479">
    <property type="protein sequence ID" value="cds.evm.model.05.1479"/>
    <property type="gene ID" value="evm.TU.05.1479"/>
</dbReference>
<feature type="compositionally biased region" description="Basic and acidic residues" evidence="1">
    <location>
        <begin position="25"/>
        <end position="36"/>
    </location>
</feature>
<evidence type="ECO:0000313" key="2">
    <source>
        <dbReference type="EnsemblPlants" id="cds.evm.model.05.1479"/>
    </source>
</evidence>
<reference evidence="2" key="2">
    <citation type="submission" date="2021-03" db="UniProtKB">
        <authorList>
            <consortium name="EnsemblPlants"/>
        </authorList>
    </citation>
    <scope>IDENTIFICATION</scope>
</reference>
<proteinExistence type="predicted"/>
<dbReference type="Proteomes" id="UP000596661">
    <property type="component" value="Chromosome 5"/>
</dbReference>
<evidence type="ECO:0000313" key="3">
    <source>
        <dbReference type="Proteomes" id="UP000596661"/>
    </source>
</evidence>
<reference evidence="2" key="1">
    <citation type="submission" date="2018-11" db="EMBL/GenBank/DDBJ databases">
        <authorList>
            <person name="Grassa J C."/>
        </authorList>
    </citation>
    <scope>NUCLEOTIDE SEQUENCE [LARGE SCALE GENOMIC DNA]</scope>
</reference>
<dbReference type="Pfam" id="PF08284">
    <property type="entry name" value="RVP_2"/>
    <property type="match status" value="1"/>
</dbReference>
<feature type="region of interest" description="Disordered" evidence="1">
    <location>
        <begin position="1"/>
        <end position="60"/>
    </location>
</feature>
<protein>
    <submittedName>
        <fullName evidence="2">Uncharacterized protein</fullName>
    </submittedName>
</protein>
<dbReference type="EMBL" id="UZAU01000542">
    <property type="status" value="NOT_ANNOTATED_CDS"/>
    <property type="molecule type" value="Genomic_DNA"/>
</dbReference>
<dbReference type="Gramene" id="evm.model.05.1479">
    <property type="protein sequence ID" value="cds.evm.model.05.1479"/>
    <property type="gene ID" value="evm.TU.05.1479"/>
</dbReference>